<dbReference type="Pfam" id="PF22725">
    <property type="entry name" value="GFO_IDH_MocA_C3"/>
    <property type="match status" value="1"/>
</dbReference>
<dbReference type="Gene3D" id="3.30.360.10">
    <property type="entry name" value="Dihydrodipicolinate Reductase, domain 2"/>
    <property type="match status" value="1"/>
</dbReference>
<dbReference type="PANTHER" id="PTHR43054:SF1">
    <property type="entry name" value="SCYLLO-INOSITOL 2-DEHYDROGENASE (NADP(+)) IOLU"/>
    <property type="match status" value="1"/>
</dbReference>
<sequence length="241" mass="27733">MKNRQLFFAHELIELKQIAEINNLFLMEAFKPLHLPAYQILQTNVNKIKPFLACFHCNQYSSRMKEVLLDQYNSVFDETLGKGSLYDMLIYPVELAVALFGPVKDVKAMSHKLKNGVDINNVVLLQHSNNILTSIVCSKASTGISPSEILSYDTTINVTNLTKLEAITKYNRLTNQTIVLPLRSKHNNKMYYELQCFINIINTENYSEMKRLLDYSIAAIRILEAVQINQEQQEELLNEIK</sequence>
<accession>Q14ML8</accession>
<dbReference type="InterPro" id="IPR055170">
    <property type="entry name" value="GFO_IDH_MocA-like_dom"/>
</dbReference>
<reference evidence="2" key="1">
    <citation type="journal article" date="2010" name="Appl. Environ. Microbiol.">
        <title>Partial chromosome sequence of Spiroplasma citri reveals extensive viral invasion and important gene decay.</title>
        <authorList>
            <person name="Carle P."/>
            <person name="Saillard C."/>
            <person name="Carrere N."/>
            <person name="Carrere S."/>
            <person name="Duret S."/>
            <person name="Eveillard S."/>
            <person name="Gaurivaud P."/>
            <person name="Gourgues G."/>
            <person name="Gouzy J."/>
            <person name="Salar P."/>
            <person name="Verdin E."/>
            <person name="Breton M."/>
            <person name="Blanchard A."/>
            <person name="Laigret F."/>
            <person name="Bove J.M."/>
            <person name="Renaudin J."/>
            <person name="Foissac X."/>
        </authorList>
    </citation>
    <scope>NUCLEOTIDE SEQUENCE</scope>
    <source>
        <strain evidence="2">GII3-3X</strain>
    </source>
</reference>
<dbReference type="PANTHER" id="PTHR43054">
    <property type="match status" value="1"/>
</dbReference>
<evidence type="ECO:0000313" key="2">
    <source>
        <dbReference type="EMBL" id="CAK99261.1"/>
    </source>
</evidence>
<name>Q14ML8_SPICI</name>
<organism evidence="2">
    <name type="scientific">Spiroplasma citri</name>
    <dbReference type="NCBI Taxonomy" id="2133"/>
    <lineage>
        <taxon>Bacteria</taxon>
        <taxon>Bacillati</taxon>
        <taxon>Mycoplasmatota</taxon>
        <taxon>Mollicutes</taxon>
        <taxon>Entomoplasmatales</taxon>
        <taxon>Spiroplasmataceae</taxon>
        <taxon>Spiroplasma</taxon>
    </lineage>
</organism>
<dbReference type="EMBL" id="AM285310">
    <property type="protein sequence ID" value="CAK99261.1"/>
    <property type="molecule type" value="Genomic_DNA"/>
</dbReference>
<gene>
    <name evidence="2" type="primary">yulF</name>
    <name evidence="2" type="ORF">SPICI09_061</name>
</gene>
<evidence type="ECO:0000259" key="1">
    <source>
        <dbReference type="Pfam" id="PF22725"/>
    </source>
</evidence>
<dbReference type="SUPFAM" id="SSF55347">
    <property type="entry name" value="Glyceraldehyde-3-phosphate dehydrogenase-like, C-terminal domain"/>
    <property type="match status" value="1"/>
</dbReference>
<feature type="domain" description="GFO/IDH/MocA-like oxidoreductase" evidence="1">
    <location>
        <begin position="62"/>
        <end position="143"/>
    </location>
</feature>
<dbReference type="AlphaFoldDB" id="Q14ML8"/>
<proteinExistence type="predicted"/>
<protein>
    <submittedName>
        <fullName evidence="2">Hypothetical oxidoreductase n-terminal truncated oxidoreductase protein</fullName>
    </submittedName>
</protein>